<dbReference type="Proteomes" id="UP001596317">
    <property type="component" value="Unassembled WGS sequence"/>
</dbReference>
<dbReference type="EMBL" id="JBHSWB010000004">
    <property type="protein sequence ID" value="MFC6663688.1"/>
    <property type="molecule type" value="Genomic_DNA"/>
</dbReference>
<keyword evidence="11" id="KW-1185">Reference proteome</keyword>
<dbReference type="NCBIfam" id="TIGR02532">
    <property type="entry name" value="IV_pilin_GFxxxE"/>
    <property type="match status" value="1"/>
</dbReference>
<feature type="transmembrane region" description="Helical" evidence="9">
    <location>
        <begin position="20"/>
        <end position="42"/>
    </location>
</feature>
<sequence>MQTLSPAPAAHPHAALNRTQGFTLIELLVVIAIIGVLAALLLPTFTESQKRPYDVAALQCGRAVVTASTAYRASAGTYTSDLSALGTDVQEACQAAGVRLNHHGATYAQGIVAYQIQSNATTLAFEVWHPSGTGFYRYLSSAPDPVGSGNKLNRLFTW</sequence>
<evidence type="ECO:0000256" key="2">
    <source>
        <dbReference type="ARBA" id="ARBA00004418"/>
    </source>
</evidence>
<evidence type="ECO:0000256" key="8">
    <source>
        <dbReference type="ARBA" id="ARBA00023237"/>
    </source>
</evidence>
<keyword evidence="4 9" id="KW-0812">Transmembrane</keyword>
<reference evidence="11" key="1">
    <citation type="journal article" date="2019" name="Int. J. Syst. Evol. Microbiol.">
        <title>The Global Catalogue of Microorganisms (GCM) 10K type strain sequencing project: providing services to taxonomists for standard genome sequencing and annotation.</title>
        <authorList>
            <consortium name="The Broad Institute Genomics Platform"/>
            <consortium name="The Broad Institute Genome Sequencing Center for Infectious Disease"/>
            <person name="Wu L."/>
            <person name="Ma J."/>
        </authorList>
    </citation>
    <scope>NUCLEOTIDE SEQUENCE [LARGE SCALE GENOMIC DNA]</scope>
    <source>
        <strain evidence="11">CCUG 63830</strain>
    </source>
</reference>
<dbReference type="PRINTS" id="PR00885">
    <property type="entry name" value="BCTERIALGSPH"/>
</dbReference>
<dbReference type="PROSITE" id="PS00409">
    <property type="entry name" value="PROKAR_NTER_METHYL"/>
    <property type="match status" value="1"/>
</dbReference>
<dbReference type="Gene3D" id="3.30.700.10">
    <property type="entry name" value="Glycoprotein, Type 4 Pilin"/>
    <property type="match status" value="1"/>
</dbReference>
<protein>
    <submittedName>
        <fullName evidence="10">Type II secretion system protein</fullName>
    </submittedName>
</protein>
<evidence type="ECO:0000313" key="10">
    <source>
        <dbReference type="EMBL" id="MFC6663688.1"/>
    </source>
</evidence>
<evidence type="ECO:0000256" key="6">
    <source>
        <dbReference type="ARBA" id="ARBA00022989"/>
    </source>
</evidence>
<keyword evidence="6 9" id="KW-1133">Transmembrane helix</keyword>
<dbReference type="SUPFAM" id="SSF54523">
    <property type="entry name" value="Pili subunits"/>
    <property type="match status" value="1"/>
</dbReference>
<name>A0ABW1ZT37_9DEIO</name>
<gene>
    <name evidence="10" type="ORF">ACFP90_27125</name>
</gene>
<keyword evidence="7 9" id="KW-0472">Membrane</keyword>
<dbReference type="Pfam" id="PF07963">
    <property type="entry name" value="N_methyl"/>
    <property type="match status" value="1"/>
</dbReference>
<evidence type="ECO:0000256" key="3">
    <source>
        <dbReference type="ARBA" id="ARBA00022481"/>
    </source>
</evidence>
<organism evidence="10 11">
    <name type="scientific">Deinococcus multiflagellatus</name>
    <dbReference type="NCBI Taxonomy" id="1656887"/>
    <lineage>
        <taxon>Bacteria</taxon>
        <taxon>Thermotogati</taxon>
        <taxon>Deinococcota</taxon>
        <taxon>Deinococci</taxon>
        <taxon>Deinococcales</taxon>
        <taxon>Deinococcaceae</taxon>
        <taxon>Deinococcus</taxon>
    </lineage>
</organism>
<accession>A0ABW1ZT37</accession>
<evidence type="ECO:0000256" key="7">
    <source>
        <dbReference type="ARBA" id="ARBA00023136"/>
    </source>
</evidence>
<comment type="caution">
    <text evidence="10">The sequence shown here is derived from an EMBL/GenBank/DDBJ whole genome shotgun (WGS) entry which is preliminary data.</text>
</comment>
<comment type="subcellular location">
    <subcellularLocation>
        <location evidence="1">Cell outer membrane</location>
        <topology evidence="1">Single-pass membrane protein</topology>
    </subcellularLocation>
    <subcellularLocation>
        <location evidence="2">Periplasm</location>
    </subcellularLocation>
</comment>
<keyword evidence="3" id="KW-0488">Methylation</keyword>
<evidence type="ECO:0000256" key="4">
    <source>
        <dbReference type="ARBA" id="ARBA00022692"/>
    </source>
</evidence>
<proteinExistence type="predicted"/>
<dbReference type="PANTHER" id="PTHR30093">
    <property type="entry name" value="GENERAL SECRETION PATHWAY PROTEIN G"/>
    <property type="match status" value="1"/>
</dbReference>
<dbReference type="InterPro" id="IPR045584">
    <property type="entry name" value="Pilin-like"/>
</dbReference>
<evidence type="ECO:0000256" key="5">
    <source>
        <dbReference type="ARBA" id="ARBA00022764"/>
    </source>
</evidence>
<keyword evidence="5" id="KW-0574">Periplasm</keyword>
<dbReference type="RefSeq" id="WP_318010911.1">
    <property type="nucleotide sequence ID" value="NZ_JAIQXV010000012.1"/>
</dbReference>
<keyword evidence="8" id="KW-0998">Cell outer membrane</keyword>
<dbReference type="InterPro" id="IPR002416">
    <property type="entry name" value="T2SS_protein-GspH"/>
</dbReference>
<evidence type="ECO:0000313" key="11">
    <source>
        <dbReference type="Proteomes" id="UP001596317"/>
    </source>
</evidence>
<evidence type="ECO:0000256" key="1">
    <source>
        <dbReference type="ARBA" id="ARBA00004203"/>
    </source>
</evidence>
<dbReference type="InterPro" id="IPR012902">
    <property type="entry name" value="N_methyl_site"/>
</dbReference>
<evidence type="ECO:0000256" key="9">
    <source>
        <dbReference type="SAM" id="Phobius"/>
    </source>
</evidence>